<dbReference type="PANTHER" id="PTHR38448:SF1">
    <property type="entry name" value="YLBF FAMILY REGULATOR"/>
    <property type="match status" value="1"/>
</dbReference>
<dbReference type="EMBL" id="JAPRAT010000007">
    <property type="protein sequence ID" value="MCZ0702633.1"/>
    <property type="molecule type" value="Genomic_DNA"/>
</dbReference>
<keyword evidence="3" id="KW-1185">Reference proteome</keyword>
<organism evidence="2 3">
    <name type="scientific">Natronobacillus azotifigens</name>
    <dbReference type="NCBI Taxonomy" id="472978"/>
    <lineage>
        <taxon>Bacteria</taxon>
        <taxon>Bacillati</taxon>
        <taxon>Bacillota</taxon>
        <taxon>Bacilli</taxon>
        <taxon>Bacillales</taxon>
        <taxon>Bacillaceae</taxon>
        <taxon>Natronobacillus</taxon>
    </lineage>
</organism>
<dbReference type="InterPro" id="IPR023378">
    <property type="entry name" value="YheA/YmcA-like_dom_sf"/>
</dbReference>
<dbReference type="InterPro" id="IPR052767">
    <property type="entry name" value="Bact_com_dev_regulator"/>
</dbReference>
<proteinExistence type="predicted"/>
<name>A0A9J6RBN2_9BACI</name>
<keyword evidence="1" id="KW-0175">Coiled coil</keyword>
<evidence type="ECO:0000256" key="1">
    <source>
        <dbReference type="SAM" id="Coils"/>
    </source>
</evidence>
<dbReference type="RefSeq" id="WP_268779399.1">
    <property type="nucleotide sequence ID" value="NZ_JAPRAT010000007.1"/>
</dbReference>
<dbReference type="Pfam" id="PF06133">
    <property type="entry name" value="Com_YlbF"/>
    <property type="match status" value="1"/>
</dbReference>
<dbReference type="InterPro" id="IPR010368">
    <property type="entry name" value="Com_YlbF"/>
</dbReference>
<comment type="caution">
    <text evidence="2">The sequence shown here is derived from an EMBL/GenBank/DDBJ whole genome shotgun (WGS) entry which is preliminary data.</text>
</comment>
<dbReference type="AlphaFoldDB" id="A0A9J6RBN2"/>
<dbReference type="InterPro" id="IPR016783">
    <property type="entry name" value="Biofilm_formation_YmcA"/>
</dbReference>
<dbReference type="PIRSF" id="PIRSF021287">
    <property type="entry name" value="Biofilm_formation_YmcA"/>
    <property type="match status" value="1"/>
</dbReference>
<dbReference type="Proteomes" id="UP001084197">
    <property type="component" value="Unassembled WGS sequence"/>
</dbReference>
<feature type="coiled-coil region" evidence="1">
    <location>
        <begin position="6"/>
        <end position="62"/>
    </location>
</feature>
<evidence type="ECO:0000313" key="3">
    <source>
        <dbReference type="Proteomes" id="UP001084197"/>
    </source>
</evidence>
<protein>
    <submittedName>
        <fullName evidence="2">YlbF family regulator</fullName>
    </submittedName>
</protein>
<dbReference type="PANTHER" id="PTHR38448">
    <property type="entry name" value="REGULATORY PROTEIN YLBF-RELATED"/>
    <property type="match status" value="1"/>
</dbReference>
<sequence>MEKFSKEEILAEVDQVAAQLAELEEIQRFKELEARLNENDKVKKLIEQIKGLQKQAVNLQAYGKQEAVKQIDEQIDQVQAEIDAIPIVEEFKGTQVVVNDLLQTMVQSITQQVAKKIEQ</sequence>
<reference evidence="2" key="1">
    <citation type="submission" date="2022-11" db="EMBL/GenBank/DDBJ databases">
        <title>WGS of Natronobacillus azotifigens 24KS-1, an anaerobic diazotrophic haloalkaliphile from soda-rich habitats.</title>
        <authorList>
            <person name="Sorokin D.Y."/>
            <person name="Merkel A.Y."/>
        </authorList>
    </citation>
    <scope>NUCLEOTIDE SEQUENCE</scope>
    <source>
        <strain evidence="2">24KS-1</strain>
    </source>
</reference>
<dbReference type="Gene3D" id="1.20.1500.10">
    <property type="entry name" value="YheA/YmcA-like"/>
    <property type="match status" value="1"/>
</dbReference>
<dbReference type="SUPFAM" id="SSF158622">
    <property type="entry name" value="YheA/YmcA-like"/>
    <property type="match status" value="1"/>
</dbReference>
<accession>A0A9J6RBN2</accession>
<evidence type="ECO:0000313" key="2">
    <source>
        <dbReference type="EMBL" id="MCZ0702633.1"/>
    </source>
</evidence>
<gene>
    <name evidence="2" type="ORF">OWO01_05330</name>
</gene>